<feature type="region of interest" description="Disordered" evidence="1">
    <location>
        <begin position="1"/>
        <end position="74"/>
    </location>
</feature>
<sequence length="74" mass="7784">MAHAGESASEKRSPVTLFADAGRSERGGASRVEGSGPKLNMRAPPEPRCDHGGAVRMPRGDGGERDRRQGRGKA</sequence>
<evidence type="ECO:0000256" key="1">
    <source>
        <dbReference type="SAM" id="MobiDB-lite"/>
    </source>
</evidence>
<dbReference type="EMBL" id="GBEZ01005681">
    <property type="protein sequence ID" value="JAC79655.1"/>
    <property type="molecule type" value="Transcribed_RNA"/>
</dbReference>
<accession>A0A061S9X1</accession>
<organism evidence="2">
    <name type="scientific">Tetraselmis sp. GSL018</name>
    <dbReference type="NCBI Taxonomy" id="582737"/>
    <lineage>
        <taxon>Eukaryota</taxon>
        <taxon>Viridiplantae</taxon>
        <taxon>Chlorophyta</taxon>
        <taxon>core chlorophytes</taxon>
        <taxon>Chlorodendrophyceae</taxon>
        <taxon>Chlorodendrales</taxon>
        <taxon>Chlorodendraceae</taxon>
        <taxon>Tetraselmis</taxon>
    </lineage>
</organism>
<gene>
    <name evidence="2" type="ORF">TSPGSL018_12165</name>
</gene>
<proteinExistence type="predicted"/>
<protein>
    <submittedName>
        <fullName evidence="2">Uncharacterized protein</fullName>
    </submittedName>
</protein>
<reference evidence="2" key="1">
    <citation type="submission" date="2014-05" db="EMBL/GenBank/DDBJ databases">
        <title>The transcriptome of the halophilic microalga Tetraselmis sp. GSL018 isolated from the Great Salt Lake, Utah.</title>
        <authorList>
            <person name="Jinkerson R.E."/>
            <person name="D'Adamo S."/>
            <person name="Posewitz M.C."/>
        </authorList>
    </citation>
    <scope>NUCLEOTIDE SEQUENCE</scope>
    <source>
        <strain evidence="2">GSL018</strain>
    </source>
</reference>
<name>A0A061S9X1_9CHLO</name>
<dbReference type="AlphaFoldDB" id="A0A061S9X1"/>
<feature type="compositionally biased region" description="Basic and acidic residues" evidence="1">
    <location>
        <begin position="45"/>
        <end position="74"/>
    </location>
</feature>
<evidence type="ECO:0000313" key="2">
    <source>
        <dbReference type="EMBL" id="JAC79655.1"/>
    </source>
</evidence>